<protein>
    <submittedName>
        <fullName evidence="2">Uncharacterized protein</fullName>
    </submittedName>
</protein>
<dbReference type="InParanoid" id="A0A0H2S5T3"/>
<feature type="transmembrane region" description="Helical" evidence="1">
    <location>
        <begin position="266"/>
        <end position="291"/>
    </location>
</feature>
<name>A0A0H2S5T3_9AGAM</name>
<feature type="transmembrane region" description="Helical" evidence="1">
    <location>
        <begin position="52"/>
        <end position="70"/>
    </location>
</feature>
<organism evidence="2 3">
    <name type="scientific">Schizopora paradoxa</name>
    <dbReference type="NCBI Taxonomy" id="27342"/>
    <lineage>
        <taxon>Eukaryota</taxon>
        <taxon>Fungi</taxon>
        <taxon>Dikarya</taxon>
        <taxon>Basidiomycota</taxon>
        <taxon>Agaricomycotina</taxon>
        <taxon>Agaricomycetes</taxon>
        <taxon>Hymenochaetales</taxon>
        <taxon>Schizoporaceae</taxon>
        <taxon>Schizopora</taxon>
    </lineage>
</organism>
<keyword evidence="3" id="KW-1185">Reference proteome</keyword>
<evidence type="ECO:0000313" key="3">
    <source>
        <dbReference type="Proteomes" id="UP000053477"/>
    </source>
</evidence>
<dbReference type="Proteomes" id="UP000053477">
    <property type="component" value="Unassembled WGS sequence"/>
</dbReference>
<dbReference type="AlphaFoldDB" id="A0A0H2S5T3"/>
<sequence>MLSLYIYLVLYAFLIAFRFLYPHHLTLPSSPFCICYFVILFLTYPFTQPSFIRFLTAASHLTPFFLTVSFRGRISHRRIHPEQSRVFFSSFITPIVNRRANGSSVAIRRRVTGFGLDRNPSLPLDSPMGPFYPRPFEPFSPPPRNQSSFGPGRARFHFQRRIRRTRGHPIILRASQPFHCQSKTSFPITYLTSHNRCVRGKETSFCSIAFFVRLQFTSYYGRLPLVIIHPVDWRRCGSLLSFSFSYSVLLFHSEGRIYIFSCCYRCAFNFLLVFHYLVPHIIFHMSLSIYLSGHAIANHLATLSYILAHSITTTIVMTHFHVLCTSIYIYLQSAVQASYQKQQKM</sequence>
<gene>
    <name evidence="2" type="ORF">SCHPADRAFT_67571</name>
</gene>
<keyword evidence="1" id="KW-0472">Membrane</keyword>
<accession>A0A0H2S5T3</accession>
<feature type="transmembrane region" description="Helical" evidence="1">
    <location>
        <begin position="28"/>
        <end position="46"/>
    </location>
</feature>
<keyword evidence="1" id="KW-0812">Transmembrane</keyword>
<evidence type="ECO:0000313" key="2">
    <source>
        <dbReference type="EMBL" id="KLO19572.1"/>
    </source>
</evidence>
<proteinExistence type="predicted"/>
<feature type="transmembrane region" description="Helical" evidence="1">
    <location>
        <begin position="6"/>
        <end position="21"/>
    </location>
</feature>
<dbReference type="EMBL" id="KQ085886">
    <property type="protein sequence ID" value="KLO19572.1"/>
    <property type="molecule type" value="Genomic_DNA"/>
</dbReference>
<feature type="transmembrane region" description="Helical" evidence="1">
    <location>
        <begin position="303"/>
        <end position="331"/>
    </location>
</feature>
<evidence type="ECO:0000256" key="1">
    <source>
        <dbReference type="SAM" id="Phobius"/>
    </source>
</evidence>
<keyword evidence="1" id="KW-1133">Transmembrane helix</keyword>
<reference evidence="2 3" key="1">
    <citation type="submission" date="2015-04" db="EMBL/GenBank/DDBJ databases">
        <title>Complete genome sequence of Schizopora paradoxa KUC8140, a cosmopolitan wood degrader in East Asia.</title>
        <authorList>
            <consortium name="DOE Joint Genome Institute"/>
            <person name="Min B."/>
            <person name="Park H."/>
            <person name="Jang Y."/>
            <person name="Kim J.-J."/>
            <person name="Kim K.H."/>
            <person name="Pangilinan J."/>
            <person name="Lipzen A."/>
            <person name="Riley R."/>
            <person name="Grigoriev I.V."/>
            <person name="Spatafora J.W."/>
            <person name="Choi I.-G."/>
        </authorList>
    </citation>
    <scope>NUCLEOTIDE SEQUENCE [LARGE SCALE GENOMIC DNA]</scope>
    <source>
        <strain evidence="2 3">KUC8140</strain>
    </source>
</reference>